<dbReference type="InterPro" id="IPR026444">
    <property type="entry name" value="Secre_tail"/>
</dbReference>
<feature type="domain" description="Secretion system C-terminal sorting" evidence="1">
    <location>
        <begin position="81"/>
        <end position="155"/>
    </location>
</feature>
<feature type="non-terminal residue" evidence="2">
    <location>
        <position position="1"/>
    </location>
</feature>
<dbReference type="AlphaFoldDB" id="A0A7W5ZSI1"/>
<comment type="caution">
    <text evidence="2">The sequence shown here is derived from an EMBL/GenBank/DDBJ whole genome shotgun (WGS) entry which is preliminary data.</text>
</comment>
<name>A0A7W5ZSI1_9BACT</name>
<organism evidence="2 3">
    <name type="scientific">Runella defluvii</name>
    <dbReference type="NCBI Taxonomy" id="370973"/>
    <lineage>
        <taxon>Bacteria</taxon>
        <taxon>Pseudomonadati</taxon>
        <taxon>Bacteroidota</taxon>
        <taxon>Cytophagia</taxon>
        <taxon>Cytophagales</taxon>
        <taxon>Spirosomataceae</taxon>
        <taxon>Runella</taxon>
    </lineage>
</organism>
<evidence type="ECO:0000313" key="2">
    <source>
        <dbReference type="EMBL" id="MBB3842318.1"/>
    </source>
</evidence>
<dbReference type="Proteomes" id="UP000541352">
    <property type="component" value="Unassembled WGS sequence"/>
</dbReference>
<dbReference type="EMBL" id="JACIBY010000033">
    <property type="protein sequence ID" value="MBB3842318.1"/>
    <property type="molecule type" value="Genomic_DNA"/>
</dbReference>
<accession>A0A7W5ZSI1</accession>
<evidence type="ECO:0000259" key="1">
    <source>
        <dbReference type="Pfam" id="PF18962"/>
    </source>
</evidence>
<dbReference type="Pfam" id="PF18962">
    <property type="entry name" value="Por_Secre_tail"/>
    <property type="match status" value="1"/>
</dbReference>
<dbReference type="RefSeq" id="WP_183980613.1">
    <property type="nucleotide sequence ID" value="NZ_JACIBY010000033.1"/>
</dbReference>
<dbReference type="NCBIfam" id="TIGR04183">
    <property type="entry name" value="Por_Secre_tail"/>
    <property type="match status" value="1"/>
</dbReference>
<reference evidence="2 3" key="1">
    <citation type="submission" date="2020-08" db="EMBL/GenBank/DDBJ databases">
        <title>Genomic Encyclopedia of Type Strains, Phase IV (KMG-IV): sequencing the most valuable type-strain genomes for metagenomic binning, comparative biology and taxonomic classification.</title>
        <authorList>
            <person name="Goeker M."/>
        </authorList>
    </citation>
    <scope>NUCLEOTIDE SEQUENCE [LARGE SCALE GENOMIC DNA]</scope>
    <source>
        <strain evidence="2 3">DSM 17976</strain>
    </source>
</reference>
<gene>
    <name evidence="2" type="ORF">FHS57_006349</name>
</gene>
<proteinExistence type="predicted"/>
<sequence>NVYDTGLPKGLYKLGIRYWDMKGWGSIYPATRKSQGNVLAYQEYWFRIQSKDGVGIGAARVASDNNLSSRRDLNPLTFAEIMPNPVSSVLRLKVSDAKDQKVNISLMDASGRAMLQRSFIPETNTHQEEFNVSELTNGIYFLKVNAGEKQATLKVVKVQ</sequence>
<keyword evidence="3" id="KW-1185">Reference proteome</keyword>
<protein>
    <recommendedName>
        <fullName evidence="1">Secretion system C-terminal sorting domain-containing protein</fullName>
    </recommendedName>
</protein>
<evidence type="ECO:0000313" key="3">
    <source>
        <dbReference type="Proteomes" id="UP000541352"/>
    </source>
</evidence>